<protein>
    <recommendedName>
        <fullName evidence="3">histidine kinase</fullName>
        <ecNumber evidence="3">2.7.13.3</ecNumber>
    </recommendedName>
</protein>
<organism evidence="12 13">
    <name type="scientific">Thalassotalea euphylliae</name>
    <dbReference type="NCBI Taxonomy" id="1655234"/>
    <lineage>
        <taxon>Bacteria</taxon>
        <taxon>Pseudomonadati</taxon>
        <taxon>Pseudomonadota</taxon>
        <taxon>Gammaproteobacteria</taxon>
        <taxon>Alteromonadales</taxon>
        <taxon>Colwelliaceae</taxon>
        <taxon>Thalassotalea</taxon>
    </lineage>
</organism>
<dbReference type="InterPro" id="IPR036097">
    <property type="entry name" value="HisK_dim/P_sf"/>
</dbReference>
<dbReference type="PANTHER" id="PTHR43711:SF26">
    <property type="entry name" value="SENSOR HISTIDINE KINASE RCSC"/>
    <property type="match status" value="1"/>
</dbReference>
<evidence type="ECO:0000256" key="1">
    <source>
        <dbReference type="ARBA" id="ARBA00000085"/>
    </source>
</evidence>
<sequence length="490" mass="54353">MTSDLPLLARVQRTVRQLSIKHLAVLGFFSVIGPLFAALLFIAEQTKAASTLGVKSILAVSTLVEANQDLSQTLTKAERFASQYIVLKEIELLDRFTVEHFKAVNILDSQLSKIKDPKLDSNIDALNQQLSWIAERLPRELNNLEEVGQAFRDIAPLSQALRERSDQLIQLKAHAIRGQTEKVDSVIYQSLLIVPISLLIAAIFVYLINRPLRRLTQQIAHLTQDNFEHAFALGGPKEINNIARALETMRVRLRALELQKSSFIRHISHELKTPLAAIREGSALLNDSSLGALNAGQQEVSGIIVNSVMRLQQLIEDLLAFNIVLDSTSLQDRQLTKVSNVIEEVVSQHKLALQRKALTVDLTLVDVQLMTNQKQLTVVVENLLSNAIKYTHHGDTITVATKLDKEQLILSISDNGPGMSAQEMEQIFDAFYQGKLANTSEIDSSGLGLTIVQELVMRLNGKISVNSSQSEHTHGSQFVVNLPRPSGQEP</sequence>
<dbReference type="PROSITE" id="PS50885">
    <property type="entry name" value="HAMP"/>
    <property type="match status" value="1"/>
</dbReference>
<keyword evidence="5" id="KW-0808">Transferase</keyword>
<dbReference type="AlphaFoldDB" id="A0A3E0U3X7"/>
<dbReference type="RefSeq" id="WP_116015075.1">
    <property type="nucleotide sequence ID" value="NZ_QUOT01000001.1"/>
</dbReference>
<dbReference type="EMBL" id="QUOT01000001">
    <property type="protein sequence ID" value="REL30682.1"/>
    <property type="molecule type" value="Genomic_DNA"/>
</dbReference>
<dbReference type="Gene3D" id="1.10.287.130">
    <property type="match status" value="1"/>
</dbReference>
<accession>A0A3E0U3X7</accession>
<evidence type="ECO:0000256" key="9">
    <source>
        <dbReference type="SAM" id="Phobius"/>
    </source>
</evidence>
<dbReference type="InterPro" id="IPR036890">
    <property type="entry name" value="HATPase_C_sf"/>
</dbReference>
<dbReference type="CDD" id="cd00082">
    <property type="entry name" value="HisKA"/>
    <property type="match status" value="1"/>
</dbReference>
<dbReference type="InterPro" id="IPR050736">
    <property type="entry name" value="Sensor_HK_Regulatory"/>
</dbReference>
<feature type="compositionally biased region" description="Polar residues" evidence="8">
    <location>
        <begin position="466"/>
        <end position="479"/>
    </location>
</feature>
<dbReference type="CDD" id="cd06225">
    <property type="entry name" value="HAMP"/>
    <property type="match status" value="1"/>
</dbReference>
<dbReference type="CDD" id="cd00075">
    <property type="entry name" value="HATPase"/>
    <property type="match status" value="1"/>
</dbReference>
<dbReference type="FunFam" id="3.30.565.10:FF:000006">
    <property type="entry name" value="Sensor histidine kinase WalK"/>
    <property type="match status" value="1"/>
</dbReference>
<evidence type="ECO:0000256" key="7">
    <source>
        <dbReference type="ARBA" id="ARBA00023012"/>
    </source>
</evidence>
<comment type="subcellular location">
    <subcellularLocation>
        <location evidence="2">Membrane</location>
    </subcellularLocation>
</comment>
<dbReference type="SUPFAM" id="SSF158472">
    <property type="entry name" value="HAMP domain-like"/>
    <property type="match status" value="1"/>
</dbReference>
<dbReference type="InterPro" id="IPR004358">
    <property type="entry name" value="Sig_transdc_His_kin-like_C"/>
</dbReference>
<dbReference type="SUPFAM" id="SSF47384">
    <property type="entry name" value="Homodimeric domain of signal transducing histidine kinase"/>
    <property type="match status" value="1"/>
</dbReference>
<dbReference type="GO" id="GO:0000155">
    <property type="term" value="F:phosphorelay sensor kinase activity"/>
    <property type="evidence" value="ECO:0007669"/>
    <property type="project" value="InterPro"/>
</dbReference>
<dbReference type="Pfam" id="PF00672">
    <property type="entry name" value="HAMP"/>
    <property type="match status" value="1"/>
</dbReference>
<evidence type="ECO:0000256" key="4">
    <source>
        <dbReference type="ARBA" id="ARBA00022553"/>
    </source>
</evidence>
<keyword evidence="9" id="KW-0472">Membrane</keyword>
<comment type="caution">
    <text evidence="12">The sequence shown here is derived from an EMBL/GenBank/DDBJ whole genome shotgun (WGS) entry which is preliminary data.</text>
</comment>
<dbReference type="GO" id="GO:0005886">
    <property type="term" value="C:plasma membrane"/>
    <property type="evidence" value="ECO:0007669"/>
    <property type="project" value="UniProtKB-ARBA"/>
</dbReference>
<keyword evidence="4" id="KW-0597">Phosphoprotein</keyword>
<feature type="region of interest" description="Disordered" evidence="8">
    <location>
        <begin position="466"/>
        <end position="490"/>
    </location>
</feature>
<dbReference type="PROSITE" id="PS50109">
    <property type="entry name" value="HIS_KIN"/>
    <property type="match status" value="1"/>
</dbReference>
<feature type="transmembrane region" description="Helical" evidence="9">
    <location>
        <begin position="186"/>
        <end position="208"/>
    </location>
</feature>
<keyword evidence="9" id="KW-0812">Transmembrane</keyword>
<dbReference type="SUPFAM" id="SSF55874">
    <property type="entry name" value="ATPase domain of HSP90 chaperone/DNA topoisomerase II/histidine kinase"/>
    <property type="match status" value="1"/>
</dbReference>
<dbReference type="InterPro" id="IPR003660">
    <property type="entry name" value="HAMP_dom"/>
</dbReference>
<reference evidence="13" key="1">
    <citation type="submission" date="2018-08" db="EMBL/GenBank/DDBJ databases">
        <title>Thalassotalea euphylliae genome.</title>
        <authorList>
            <person name="Summers S."/>
            <person name="Rice S.A."/>
            <person name="Freckelton M.L."/>
            <person name="Nedved B.T."/>
            <person name="Hadfield M.G."/>
        </authorList>
    </citation>
    <scope>NUCLEOTIDE SEQUENCE [LARGE SCALE GENOMIC DNA]</scope>
    <source>
        <strain evidence="13">H3</strain>
    </source>
</reference>
<keyword evidence="13" id="KW-1185">Reference proteome</keyword>
<evidence type="ECO:0000259" key="10">
    <source>
        <dbReference type="PROSITE" id="PS50109"/>
    </source>
</evidence>
<keyword evidence="7" id="KW-0902">Two-component regulatory system</keyword>
<evidence type="ECO:0000313" key="13">
    <source>
        <dbReference type="Proteomes" id="UP000256899"/>
    </source>
</evidence>
<dbReference type="Proteomes" id="UP000256899">
    <property type="component" value="Unassembled WGS sequence"/>
</dbReference>
<gene>
    <name evidence="12" type="ORF">DXX94_08125</name>
</gene>
<dbReference type="InterPro" id="IPR005467">
    <property type="entry name" value="His_kinase_dom"/>
</dbReference>
<dbReference type="Gene3D" id="3.30.565.10">
    <property type="entry name" value="Histidine kinase-like ATPase, C-terminal domain"/>
    <property type="match status" value="1"/>
</dbReference>
<evidence type="ECO:0000256" key="3">
    <source>
        <dbReference type="ARBA" id="ARBA00012438"/>
    </source>
</evidence>
<evidence type="ECO:0000256" key="6">
    <source>
        <dbReference type="ARBA" id="ARBA00022777"/>
    </source>
</evidence>
<evidence type="ECO:0000259" key="11">
    <source>
        <dbReference type="PROSITE" id="PS50885"/>
    </source>
</evidence>
<dbReference type="PANTHER" id="PTHR43711">
    <property type="entry name" value="TWO-COMPONENT HISTIDINE KINASE"/>
    <property type="match status" value="1"/>
</dbReference>
<comment type="catalytic activity">
    <reaction evidence="1">
        <text>ATP + protein L-histidine = ADP + protein N-phospho-L-histidine.</text>
        <dbReference type="EC" id="2.7.13.3"/>
    </reaction>
</comment>
<dbReference type="InterPro" id="IPR003594">
    <property type="entry name" value="HATPase_dom"/>
</dbReference>
<dbReference type="SMART" id="SM00387">
    <property type="entry name" value="HATPase_c"/>
    <property type="match status" value="1"/>
</dbReference>
<dbReference type="Pfam" id="PF00512">
    <property type="entry name" value="HisKA"/>
    <property type="match status" value="1"/>
</dbReference>
<feature type="transmembrane region" description="Helical" evidence="9">
    <location>
        <begin position="23"/>
        <end position="43"/>
    </location>
</feature>
<feature type="domain" description="Histidine kinase" evidence="10">
    <location>
        <begin position="266"/>
        <end position="486"/>
    </location>
</feature>
<dbReference type="PRINTS" id="PR00344">
    <property type="entry name" value="BCTRLSENSOR"/>
</dbReference>
<proteinExistence type="predicted"/>
<keyword evidence="6 12" id="KW-0418">Kinase</keyword>
<name>A0A3E0U3X7_9GAMM</name>
<dbReference type="EC" id="2.7.13.3" evidence="3"/>
<evidence type="ECO:0000256" key="2">
    <source>
        <dbReference type="ARBA" id="ARBA00004370"/>
    </source>
</evidence>
<evidence type="ECO:0000313" key="12">
    <source>
        <dbReference type="EMBL" id="REL30682.1"/>
    </source>
</evidence>
<dbReference type="SMART" id="SM00388">
    <property type="entry name" value="HisKA"/>
    <property type="match status" value="1"/>
</dbReference>
<dbReference type="Pfam" id="PF02518">
    <property type="entry name" value="HATPase_c"/>
    <property type="match status" value="1"/>
</dbReference>
<dbReference type="SMART" id="SM00304">
    <property type="entry name" value="HAMP"/>
    <property type="match status" value="1"/>
</dbReference>
<dbReference type="InterPro" id="IPR003661">
    <property type="entry name" value="HisK_dim/P_dom"/>
</dbReference>
<feature type="domain" description="HAMP" evidence="11">
    <location>
        <begin position="206"/>
        <end position="258"/>
    </location>
</feature>
<evidence type="ECO:0000256" key="8">
    <source>
        <dbReference type="SAM" id="MobiDB-lite"/>
    </source>
</evidence>
<keyword evidence="9" id="KW-1133">Transmembrane helix</keyword>
<dbReference type="Gene3D" id="6.10.340.10">
    <property type="match status" value="1"/>
</dbReference>
<evidence type="ECO:0000256" key="5">
    <source>
        <dbReference type="ARBA" id="ARBA00022679"/>
    </source>
</evidence>